<gene>
    <name evidence="3" type="ORF">E7746_03825</name>
</gene>
<sequence length="359" mass="41064">MNSEINSYKQPSQTLQKWVKVVTHFLCLGIIFILPEVLVSRSFPAGSGIPWGMYAKSLLFVAVFYINYYIIIDYCLGRRRWVLRLTGLNVVIIIVTLLCAYFLMDMHSGEMPRRVPRHVDAHADLLRRVSFLMRDVVMAILTVALSVAMKLSDYWVKLNRQRQEMEMVQHKEELESLKKQLNPHFLFNTLNSIYALIAISPDKAQQAVHELSQLLRYVLYENSPTVPIQDELTFIDNYVKLMKLRIGDKMPINVTLDSGDCNDCHIAPLLFISPVENAFKYGNTGRSGDSIDISIVCREGSIHCHIANNFIDSEKRDIASSGIGNVNLRRRLDLIYGNKAEMSTKIDGDRYIVDMIITL</sequence>
<dbReference type="GO" id="GO:0016020">
    <property type="term" value="C:membrane"/>
    <property type="evidence" value="ECO:0007669"/>
    <property type="project" value="InterPro"/>
</dbReference>
<accession>A0A4P7VPM9</accession>
<dbReference type="GO" id="GO:0000155">
    <property type="term" value="F:phosphorelay sensor kinase activity"/>
    <property type="evidence" value="ECO:0007669"/>
    <property type="project" value="InterPro"/>
</dbReference>
<feature type="transmembrane region" description="Helical" evidence="1">
    <location>
        <begin position="82"/>
        <end position="104"/>
    </location>
</feature>
<feature type="transmembrane region" description="Helical" evidence="1">
    <location>
        <begin position="51"/>
        <end position="70"/>
    </location>
</feature>
<keyword evidence="4" id="KW-1185">Reference proteome</keyword>
<evidence type="ECO:0000313" key="3">
    <source>
        <dbReference type="EMBL" id="QCD35069.1"/>
    </source>
</evidence>
<dbReference type="RefSeq" id="WP_136409889.1">
    <property type="nucleotide sequence ID" value="NZ_CP039393.1"/>
</dbReference>
<keyword evidence="1" id="KW-1133">Transmembrane helix</keyword>
<feature type="transmembrane region" description="Helical" evidence="1">
    <location>
        <begin position="136"/>
        <end position="156"/>
    </location>
</feature>
<feature type="domain" description="Signal transduction histidine kinase internal region" evidence="2">
    <location>
        <begin position="173"/>
        <end position="249"/>
    </location>
</feature>
<dbReference type="PANTHER" id="PTHR34220">
    <property type="entry name" value="SENSOR HISTIDINE KINASE YPDA"/>
    <property type="match status" value="1"/>
</dbReference>
<dbReference type="InterPro" id="IPR050640">
    <property type="entry name" value="Bact_2-comp_sensor_kinase"/>
</dbReference>
<dbReference type="Gene3D" id="3.30.565.10">
    <property type="entry name" value="Histidine kinase-like ATPase, C-terminal domain"/>
    <property type="match status" value="1"/>
</dbReference>
<name>A0A4P7VPM9_9BACT</name>
<keyword evidence="1" id="KW-0472">Membrane</keyword>
<reference evidence="3 4" key="1">
    <citation type="submission" date="2019-02" db="EMBL/GenBank/DDBJ databases">
        <title>Isolation and identification of novel species under the genus Muribaculum.</title>
        <authorList>
            <person name="Miyake S."/>
            <person name="Ding Y."/>
            <person name="Low A."/>
            <person name="Soh M."/>
            <person name="Seedorf H."/>
        </authorList>
    </citation>
    <scope>NUCLEOTIDE SEQUENCE [LARGE SCALE GENOMIC DNA]</scope>
    <source>
        <strain evidence="3 4">TLL-A4</strain>
    </source>
</reference>
<protein>
    <submittedName>
        <fullName evidence="3">Sensor histidine kinase</fullName>
    </submittedName>
</protein>
<dbReference type="KEGG" id="mgod:E7746_03825"/>
<keyword evidence="1" id="KW-0812">Transmembrane</keyword>
<evidence type="ECO:0000256" key="1">
    <source>
        <dbReference type="SAM" id="Phobius"/>
    </source>
</evidence>
<evidence type="ECO:0000259" key="2">
    <source>
        <dbReference type="Pfam" id="PF06580"/>
    </source>
</evidence>
<dbReference type="OrthoDB" id="9809908at2"/>
<organism evidence="3 4">
    <name type="scientific">Muribaculum gordoncarteri</name>
    <dbReference type="NCBI Taxonomy" id="2530390"/>
    <lineage>
        <taxon>Bacteria</taxon>
        <taxon>Pseudomonadati</taxon>
        <taxon>Bacteroidota</taxon>
        <taxon>Bacteroidia</taxon>
        <taxon>Bacteroidales</taxon>
        <taxon>Muribaculaceae</taxon>
        <taxon>Muribaculum</taxon>
    </lineage>
</organism>
<dbReference type="PANTHER" id="PTHR34220:SF7">
    <property type="entry name" value="SENSOR HISTIDINE KINASE YPDA"/>
    <property type="match status" value="1"/>
</dbReference>
<keyword evidence="3" id="KW-0418">Kinase</keyword>
<dbReference type="InterPro" id="IPR036890">
    <property type="entry name" value="HATPase_C_sf"/>
</dbReference>
<dbReference type="Pfam" id="PF06580">
    <property type="entry name" value="His_kinase"/>
    <property type="match status" value="1"/>
</dbReference>
<dbReference type="Proteomes" id="UP000297031">
    <property type="component" value="Chromosome"/>
</dbReference>
<dbReference type="EMBL" id="CP039393">
    <property type="protein sequence ID" value="QCD35069.1"/>
    <property type="molecule type" value="Genomic_DNA"/>
</dbReference>
<dbReference type="InterPro" id="IPR010559">
    <property type="entry name" value="Sig_transdc_His_kin_internal"/>
</dbReference>
<proteinExistence type="predicted"/>
<dbReference type="AlphaFoldDB" id="A0A4P7VPM9"/>
<feature type="transmembrane region" description="Helical" evidence="1">
    <location>
        <begin position="21"/>
        <end position="39"/>
    </location>
</feature>
<keyword evidence="3" id="KW-0808">Transferase</keyword>
<evidence type="ECO:0000313" key="4">
    <source>
        <dbReference type="Proteomes" id="UP000297031"/>
    </source>
</evidence>